<protein>
    <recommendedName>
        <fullName evidence="1">DUF7032 domain-containing protein</fullName>
    </recommendedName>
</protein>
<organism evidence="2">
    <name type="scientific">Zea mays</name>
    <name type="common">Maize</name>
    <dbReference type="NCBI Taxonomy" id="4577"/>
    <lineage>
        <taxon>Eukaryota</taxon>
        <taxon>Viridiplantae</taxon>
        <taxon>Streptophyta</taxon>
        <taxon>Embryophyta</taxon>
        <taxon>Tracheophyta</taxon>
        <taxon>Spermatophyta</taxon>
        <taxon>Magnoliopsida</taxon>
        <taxon>Liliopsida</taxon>
        <taxon>Poales</taxon>
        <taxon>Poaceae</taxon>
        <taxon>PACMAD clade</taxon>
        <taxon>Panicoideae</taxon>
        <taxon>Andropogonodae</taxon>
        <taxon>Andropogoneae</taxon>
        <taxon>Tripsacinae</taxon>
        <taxon>Zea</taxon>
    </lineage>
</organism>
<dbReference type="InterPro" id="IPR000225">
    <property type="entry name" value="Armadillo"/>
</dbReference>
<dbReference type="Pfam" id="PF23005">
    <property type="entry name" value="DUF7032"/>
    <property type="match status" value="1"/>
</dbReference>
<sequence>MGEAAGEEESSAAPAEVSRQAELDEQRCLAEALQAINSSVSASLSATLFPLKWQLIRDRLNRLHAGLADITVSAGDENRCDAFANLLRDVAAAAREARELVPRSQGRHYGGGKLRLRSDLDVLGAALDAHVARLDEVYASGALTRARALVVPRPGAGASRDDVRFYVRDLFARLRVGGGEMRREAAAALSEALRDDERCARVVASDVADGVGALVALLECPDARVQEDALEAVSAIARSDAHRGDLVVGGVIAPVVRVLDAGGAGSEAARESAARVLCRLTENSDNAWAVAAHGGVTALLGLCAAGHGASGGGELVCAACRVLRSLAGVDEIRKYMVADAGAVPVLVTLSQRATHDAARIQAMELLAAIGSGDTSARDAVVREVALRAIDALCLSPPNSTGRLLAAGFLDRVLSLLRNGDNTLLQHCALKAAHRLCQVSEDVKKAMGDAGFMPELVGVLGASSKPPEAREMAGESLCALVTVPRNRKRFVQEDRDVARVLQLLGPDEEKEKPAPARRFLLSTVAHLTDSSSGRRKIMSSEHVRNLEKLAEADVPDAKRIVKRLGGSRLRSIFHGIWSL</sequence>
<proteinExistence type="predicted"/>
<accession>A0A3L6FYH9</accession>
<comment type="caution">
    <text evidence="2">The sequence shown here is derived from an EMBL/GenBank/DDBJ whole genome shotgun (WGS) entry which is preliminary data.</text>
</comment>
<feature type="domain" description="DUF7032" evidence="1">
    <location>
        <begin position="31"/>
        <end position="141"/>
    </location>
</feature>
<dbReference type="InterPro" id="IPR054296">
    <property type="entry name" value="DUF7032"/>
</dbReference>
<dbReference type="InterPro" id="IPR016024">
    <property type="entry name" value="ARM-type_fold"/>
</dbReference>
<evidence type="ECO:0000259" key="1">
    <source>
        <dbReference type="Pfam" id="PF23005"/>
    </source>
</evidence>
<dbReference type="SUPFAM" id="SSF48371">
    <property type="entry name" value="ARM repeat"/>
    <property type="match status" value="1"/>
</dbReference>
<dbReference type="SMART" id="SM00185">
    <property type="entry name" value="ARM"/>
    <property type="match status" value="5"/>
</dbReference>
<reference evidence="2" key="1">
    <citation type="journal article" date="2018" name="Nat. Genet.">
        <title>Extensive intraspecific gene order and gene structural variations between Mo17 and other maize genomes.</title>
        <authorList>
            <person name="Sun S."/>
            <person name="Zhou Y."/>
            <person name="Chen J."/>
            <person name="Shi J."/>
            <person name="Zhao H."/>
            <person name="Zhao H."/>
            <person name="Song W."/>
            <person name="Zhang M."/>
            <person name="Cui Y."/>
            <person name="Dong X."/>
            <person name="Liu H."/>
            <person name="Ma X."/>
            <person name="Jiao Y."/>
            <person name="Wang B."/>
            <person name="Wei X."/>
            <person name="Stein J.C."/>
            <person name="Glaubitz J.C."/>
            <person name="Lu F."/>
            <person name="Yu G."/>
            <person name="Liang C."/>
            <person name="Fengler K."/>
            <person name="Li B."/>
            <person name="Rafalski A."/>
            <person name="Schnable P.S."/>
            <person name="Ware D.H."/>
            <person name="Buckler E.S."/>
            <person name="Lai J."/>
        </authorList>
    </citation>
    <scope>NUCLEOTIDE SEQUENCE [LARGE SCALE GENOMIC DNA]</scope>
    <source>
        <tissue evidence="2">Seedling</tissue>
    </source>
</reference>
<evidence type="ECO:0000313" key="2">
    <source>
        <dbReference type="EMBL" id="PWZ39827.1"/>
    </source>
</evidence>
<gene>
    <name evidence="2" type="ORF">Zm00014a_015443</name>
</gene>
<dbReference type="AlphaFoldDB" id="A0A3L6FYH9"/>
<dbReference type="ExpressionAtlas" id="A0A3L6FYH9">
    <property type="expression patterns" value="baseline and differential"/>
</dbReference>
<dbReference type="EMBL" id="NCVQ01000003">
    <property type="protein sequence ID" value="PWZ39827.1"/>
    <property type="molecule type" value="Genomic_DNA"/>
</dbReference>
<dbReference type="PANTHER" id="PTHR46043">
    <property type="entry name" value="ARM REPEAT SUPERFAMILY PROTEIN"/>
    <property type="match status" value="1"/>
</dbReference>
<dbReference type="PANTHER" id="PTHR46043:SF5">
    <property type="entry name" value="ARM REPEAT SUPERFAMILY PROTEIN"/>
    <property type="match status" value="1"/>
</dbReference>
<name>A0A3L6FYH9_MAIZE</name>
<dbReference type="Gene3D" id="1.25.10.10">
    <property type="entry name" value="Leucine-rich Repeat Variant"/>
    <property type="match status" value="2"/>
</dbReference>
<dbReference type="Proteomes" id="UP000251960">
    <property type="component" value="Chromosome 2"/>
</dbReference>
<dbReference type="InterPro" id="IPR011989">
    <property type="entry name" value="ARM-like"/>
</dbReference>